<dbReference type="InterPro" id="IPR011856">
    <property type="entry name" value="tRNA_endonuc-like_dom_sf"/>
</dbReference>
<reference evidence="2" key="1">
    <citation type="submission" date="2017-06" db="EMBL/GenBank/DDBJ databases">
        <authorList>
            <person name="Varghese N."/>
            <person name="Submissions S."/>
        </authorList>
    </citation>
    <scope>NUCLEOTIDE SEQUENCE [LARGE SCALE GENOMIC DNA]</scope>
    <source>
        <strain evidence="2">DSM 46839</strain>
    </source>
</reference>
<gene>
    <name evidence="1" type="ORF">SAMN06893096_103160</name>
</gene>
<accession>A0A239DGX5</accession>
<dbReference type="Gene3D" id="3.40.1350.10">
    <property type="match status" value="1"/>
</dbReference>
<evidence type="ECO:0000313" key="2">
    <source>
        <dbReference type="Proteomes" id="UP000198373"/>
    </source>
</evidence>
<evidence type="ECO:0000313" key="1">
    <source>
        <dbReference type="EMBL" id="SNS31034.1"/>
    </source>
</evidence>
<protein>
    <recommendedName>
        <fullName evidence="3">DUF91 domain-containing protein</fullName>
    </recommendedName>
</protein>
<evidence type="ECO:0008006" key="3">
    <source>
        <dbReference type="Google" id="ProtNLM"/>
    </source>
</evidence>
<dbReference type="AlphaFoldDB" id="A0A239DGX5"/>
<name>A0A239DGX5_9ACTN</name>
<organism evidence="1 2">
    <name type="scientific">Geodermatophilus pulveris</name>
    <dbReference type="NCBI Taxonomy" id="1564159"/>
    <lineage>
        <taxon>Bacteria</taxon>
        <taxon>Bacillati</taxon>
        <taxon>Actinomycetota</taxon>
        <taxon>Actinomycetes</taxon>
        <taxon>Geodermatophilales</taxon>
        <taxon>Geodermatophilaceae</taxon>
        <taxon>Geodermatophilus</taxon>
    </lineage>
</organism>
<dbReference type="EMBL" id="FZOO01000003">
    <property type="protein sequence ID" value="SNS31034.1"/>
    <property type="molecule type" value="Genomic_DNA"/>
</dbReference>
<keyword evidence="2" id="KW-1185">Reference proteome</keyword>
<proteinExistence type="predicted"/>
<sequence>MLIRHGGGRWESPSVTSYTDEATLETMLLESPDLLPGSDGSPLTVTSQLYVPNTGPMDLFAVSLAGEITVVEVKLRANPEIRRSVVGQTLAYASGLWRMSYEELETAFAARAGGPLVQAVAARATELGGDFDADAFRSAVARNLSTGAMRLVIAVDEITDELKRIIEFLNDRTRPDLEVLALELGYVRHGEVEILVPTVYGQEAVRRKAAEAPRRRWDEQALLAAIEQHSSAQAAAVLTAVYEHARDHCAHSHWYWGEGQHPSVTAWFRVGGLEVPVWTIYTAPAGKGVLAVNFDWMHRRGAGLPAESLARLVTRLRQLPEVAGLYADLEEKGYAKRPSVPETSLAGPDATDVVLSALEELLE</sequence>
<dbReference type="GO" id="GO:0003676">
    <property type="term" value="F:nucleic acid binding"/>
    <property type="evidence" value="ECO:0007669"/>
    <property type="project" value="InterPro"/>
</dbReference>
<dbReference type="Proteomes" id="UP000198373">
    <property type="component" value="Unassembled WGS sequence"/>
</dbReference>